<dbReference type="AlphaFoldDB" id="A0A495VK39"/>
<dbReference type="GO" id="GO:0015293">
    <property type="term" value="F:symporter activity"/>
    <property type="evidence" value="ECO:0007669"/>
    <property type="project" value="InterPro"/>
</dbReference>
<feature type="transmembrane region" description="Helical" evidence="2">
    <location>
        <begin position="219"/>
        <end position="241"/>
    </location>
</feature>
<accession>A0A495VK39</accession>
<feature type="transmembrane region" description="Helical" evidence="2">
    <location>
        <begin position="305"/>
        <end position="328"/>
    </location>
</feature>
<evidence type="ECO:0000256" key="2">
    <source>
        <dbReference type="SAM" id="Phobius"/>
    </source>
</evidence>
<dbReference type="Proteomes" id="UP000270626">
    <property type="component" value="Unassembled WGS sequence"/>
</dbReference>
<sequence>MAATLPLPRVLAYGLLGMPLAFAALPLYVHVPGFYAFATGMDLALLGGILLATRLLDALVDPWLGWLADRVPRRSMLVLALLPFAAGFFALLNPPETQVAVWLAGSLALTYLGFSAASVAYQAWGADVGGDSRGRTRLTAAREGFGLLGVVLAAALPGWLAASPVQGTAALAWVLPPLLAIAALAALACVGAGPGRVAPALAPMTSLRRVLADPGFRRLLLVFVANGLAAALPATLFLFFVADVLRAPAASGALLALYFVAGAASLPFWVALAARRGRVVAWLLAIGLATLAFAGAGLLGPGDVLPFAAICLLSGLALGADLALPAAIAADLGERQGQAGACFGVWNFAAKLNLALAAGLSLPLLGWLGYVPGGDRGLPALIFAYALLPLAGKALAAFLLWRWRHFLEVR</sequence>
<name>A0A495VK39_9RHOO</name>
<keyword evidence="2" id="KW-0472">Membrane</keyword>
<feature type="transmembrane region" description="Helical" evidence="2">
    <location>
        <begin position="145"/>
        <end position="162"/>
    </location>
</feature>
<dbReference type="RefSeq" id="WP_245985730.1">
    <property type="nucleotide sequence ID" value="NZ_RBXP01000020.1"/>
</dbReference>
<dbReference type="InterPro" id="IPR036259">
    <property type="entry name" value="MFS_trans_sf"/>
</dbReference>
<feature type="transmembrane region" description="Helical" evidence="2">
    <location>
        <begin position="279"/>
        <end position="299"/>
    </location>
</feature>
<feature type="transmembrane region" description="Helical" evidence="2">
    <location>
        <begin position="253"/>
        <end position="272"/>
    </location>
</feature>
<evidence type="ECO:0000313" key="3">
    <source>
        <dbReference type="EMBL" id="RKT49696.1"/>
    </source>
</evidence>
<dbReference type="GO" id="GO:0005886">
    <property type="term" value="C:plasma membrane"/>
    <property type="evidence" value="ECO:0007669"/>
    <property type="project" value="TreeGrafter"/>
</dbReference>
<gene>
    <name evidence="3" type="ORF">DFR40_3362</name>
</gene>
<dbReference type="Pfam" id="PF13347">
    <property type="entry name" value="MFS_2"/>
    <property type="match status" value="1"/>
</dbReference>
<keyword evidence="4" id="KW-1185">Reference proteome</keyword>
<reference evidence="3 4" key="1">
    <citation type="submission" date="2018-10" db="EMBL/GenBank/DDBJ databases">
        <title>Genomic Encyclopedia of Type Strains, Phase IV (KMG-IV): sequencing the most valuable type-strain genomes for metagenomic binning, comparative biology and taxonomic classification.</title>
        <authorList>
            <person name="Goeker M."/>
        </authorList>
    </citation>
    <scope>NUCLEOTIDE SEQUENCE [LARGE SCALE GENOMIC DNA]</scope>
    <source>
        <strain evidence="3 4">DSM 23841</strain>
    </source>
</reference>
<dbReference type="SUPFAM" id="SSF103473">
    <property type="entry name" value="MFS general substrate transporter"/>
    <property type="match status" value="1"/>
</dbReference>
<feature type="transmembrane region" description="Helical" evidence="2">
    <location>
        <begin position="382"/>
        <end position="401"/>
    </location>
</feature>
<protein>
    <submittedName>
        <fullName evidence="3">Na+/melibiose symporter-like transporter</fullName>
    </submittedName>
</protein>
<keyword evidence="2" id="KW-1133">Transmembrane helix</keyword>
<feature type="transmembrane region" description="Helical" evidence="2">
    <location>
        <begin position="174"/>
        <end position="198"/>
    </location>
</feature>
<dbReference type="EMBL" id="RBXP01000020">
    <property type="protein sequence ID" value="RKT49696.1"/>
    <property type="molecule type" value="Genomic_DNA"/>
</dbReference>
<feature type="transmembrane region" description="Helical" evidence="2">
    <location>
        <begin position="348"/>
        <end position="370"/>
    </location>
</feature>
<feature type="transmembrane region" description="Helical" evidence="2">
    <location>
        <begin position="76"/>
        <end position="93"/>
    </location>
</feature>
<comment type="caution">
    <text evidence="3">The sequence shown here is derived from an EMBL/GenBank/DDBJ whole genome shotgun (WGS) entry which is preliminary data.</text>
</comment>
<comment type="similarity">
    <text evidence="1">Belongs to the sodium:galactoside symporter (TC 2.A.2) family.</text>
</comment>
<dbReference type="PANTHER" id="PTHR11328:SF24">
    <property type="entry name" value="MAJOR FACILITATOR SUPERFAMILY (MFS) PROFILE DOMAIN-CONTAINING PROTEIN"/>
    <property type="match status" value="1"/>
</dbReference>
<dbReference type="GO" id="GO:0008643">
    <property type="term" value="P:carbohydrate transport"/>
    <property type="evidence" value="ECO:0007669"/>
    <property type="project" value="InterPro"/>
</dbReference>
<feature type="transmembrane region" description="Helical" evidence="2">
    <location>
        <begin position="35"/>
        <end position="56"/>
    </location>
</feature>
<evidence type="ECO:0000313" key="4">
    <source>
        <dbReference type="Proteomes" id="UP000270626"/>
    </source>
</evidence>
<proteinExistence type="inferred from homology"/>
<feature type="transmembrane region" description="Helical" evidence="2">
    <location>
        <begin position="12"/>
        <end position="29"/>
    </location>
</feature>
<dbReference type="Gene3D" id="1.20.1250.20">
    <property type="entry name" value="MFS general substrate transporter like domains"/>
    <property type="match status" value="2"/>
</dbReference>
<dbReference type="PANTHER" id="PTHR11328">
    <property type="entry name" value="MAJOR FACILITATOR SUPERFAMILY DOMAIN-CONTAINING PROTEIN"/>
    <property type="match status" value="1"/>
</dbReference>
<evidence type="ECO:0000256" key="1">
    <source>
        <dbReference type="ARBA" id="ARBA00009617"/>
    </source>
</evidence>
<dbReference type="InterPro" id="IPR039672">
    <property type="entry name" value="MFS_2"/>
</dbReference>
<feature type="transmembrane region" description="Helical" evidence="2">
    <location>
        <begin position="99"/>
        <end position="124"/>
    </location>
</feature>
<keyword evidence="2" id="KW-0812">Transmembrane</keyword>
<organism evidence="3 4">
    <name type="scientific">Azonexus fungiphilus</name>
    <dbReference type="NCBI Taxonomy" id="146940"/>
    <lineage>
        <taxon>Bacteria</taxon>
        <taxon>Pseudomonadati</taxon>
        <taxon>Pseudomonadota</taxon>
        <taxon>Betaproteobacteria</taxon>
        <taxon>Rhodocyclales</taxon>
        <taxon>Azonexaceae</taxon>
        <taxon>Azonexus</taxon>
    </lineage>
</organism>